<gene>
    <name evidence="2" type="ORF">FNH05_23735</name>
</gene>
<dbReference type="SUPFAM" id="SSF53474">
    <property type="entry name" value="alpha/beta-Hydrolases"/>
    <property type="match status" value="1"/>
</dbReference>
<evidence type="ECO:0000259" key="1">
    <source>
        <dbReference type="Pfam" id="PF12697"/>
    </source>
</evidence>
<dbReference type="RefSeq" id="WP_144590923.1">
    <property type="nucleotide sequence ID" value="NZ_VJWX01000273.1"/>
</dbReference>
<proteinExistence type="predicted"/>
<reference evidence="2 3" key="2">
    <citation type="submission" date="2019-08" db="EMBL/GenBank/DDBJ databases">
        <title>Amycolatopsis acidicola sp. nov., isolated from peat swamp forest soil.</title>
        <authorList>
            <person name="Srisuk N."/>
        </authorList>
    </citation>
    <scope>NUCLEOTIDE SEQUENCE [LARGE SCALE GENOMIC DNA]</scope>
    <source>
        <strain evidence="2 3">TBRC 6029</strain>
    </source>
</reference>
<dbReference type="InterPro" id="IPR029058">
    <property type="entry name" value="AB_hydrolase_fold"/>
</dbReference>
<accession>A0A558BTF5</accession>
<protein>
    <submittedName>
        <fullName evidence="2">Alpha/beta hydrolase</fullName>
    </submittedName>
</protein>
<dbReference type="InterPro" id="IPR000639">
    <property type="entry name" value="Epox_hydrolase-like"/>
</dbReference>
<dbReference type="Pfam" id="PF12697">
    <property type="entry name" value="Abhydrolase_6"/>
    <property type="match status" value="1"/>
</dbReference>
<dbReference type="PANTHER" id="PTHR46438">
    <property type="entry name" value="ALPHA/BETA-HYDROLASES SUPERFAMILY PROTEIN"/>
    <property type="match status" value="1"/>
</dbReference>
<organism evidence="2 3">
    <name type="scientific">Amycolatopsis rhizosphaerae</name>
    <dbReference type="NCBI Taxonomy" id="2053003"/>
    <lineage>
        <taxon>Bacteria</taxon>
        <taxon>Bacillati</taxon>
        <taxon>Actinomycetota</taxon>
        <taxon>Actinomycetes</taxon>
        <taxon>Pseudonocardiales</taxon>
        <taxon>Pseudonocardiaceae</taxon>
        <taxon>Amycolatopsis</taxon>
    </lineage>
</organism>
<dbReference type="GO" id="GO:0016787">
    <property type="term" value="F:hydrolase activity"/>
    <property type="evidence" value="ECO:0007669"/>
    <property type="project" value="UniProtKB-KW"/>
</dbReference>
<reference evidence="2 3" key="1">
    <citation type="submission" date="2019-07" db="EMBL/GenBank/DDBJ databases">
        <authorList>
            <person name="Duangmal K."/>
            <person name="Teo W.F.A."/>
        </authorList>
    </citation>
    <scope>NUCLEOTIDE SEQUENCE [LARGE SCALE GENOMIC DNA]</scope>
    <source>
        <strain evidence="2 3">TBRC 6029</strain>
    </source>
</reference>
<dbReference type="EMBL" id="VJWX01000273">
    <property type="protein sequence ID" value="TVT39782.1"/>
    <property type="molecule type" value="Genomic_DNA"/>
</dbReference>
<evidence type="ECO:0000313" key="2">
    <source>
        <dbReference type="EMBL" id="TVT39782.1"/>
    </source>
</evidence>
<keyword evidence="2" id="KW-0378">Hydrolase</keyword>
<dbReference type="InterPro" id="IPR000073">
    <property type="entry name" value="AB_hydrolase_1"/>
</dbReference>
<feature type="domain" description="AB hydrolase-1" evidence="1">
    <location>
        <begin position="23"/>
        <end position="267"/>
    </location>
</feature>
<name>A0A558BTF5_9PSEU</name>
<sequence length="282" mass="29767">MTEFLERDGERIAYEVTGEGPLVVLSHGMGDRRQAFRFLTPRLAAAGFRVASADLRGQGESSTGWSSYTRTDVAEDLLALIRRLGGPAAIVGHSFSGGAATIAAAKEPGLVSAVVEIGSFTRAQRLNLGGLLRNGRYRKGLRLVMLSTLGGSLGQWVRYLDHAYPGAKPADYAEAIEALRTKMSEPGRMAVLKKMATAKPTDAGAQLANMRCPALIVMGTLDPDWADPLAEAAGIVAGLPAGLGQVRAIEGAGHYPHTQFPDEVAAAVVPFLSEHAMSASDR</sequence>
<dbReference type="PRINTS" id="PR00412">
    <property type="entry name" value="EPOXHYDRLASE"/>
</dbReference>
<dbReference type="Gene3D" id="3.40.50.1820">
    <property type="entry name" value="alpha/beta hydrolase"/>
    <property type="match status" value="1"/>
</dbReference>
<dbReference type="AlphaFoldDB" id="A0A558BTF5"/>
<evidence type="ECO:0000313" key="3">
    <source>
        <dbReference type="Proteomes" id="UP000320011"/>
    </source>
</evidence>
<dbReference type="OrthoDB" id="3771266at2"/>
<comment type="caution">
    <text evidence="2">The sequence shown here is derived from an EMBL/GenBank/DDBJ whole genome shotgun (WGS) entry which is preliminary data.</text>
</comment>
<dbReference type="Proteomes" id="UP000320011">
    <property type="component" value="Unassembled WGS sequence"/>
</dbReference>
<keyword evidence="3" id="KW-1185">Reference proteome</keyword>